<feature type="compositionally biased region" description="Basic and acidic residues" evidence="2">
    <location>
        <begin position="364"/>
        <end position="384"/>
    </location>
</feature>
<dbReference type="KEGG" id="lem:LEN_3310"/>
<dbReference type="PROSITE" id="PS51318">
    <property type="entry name" value="TAT"/>
    <property type="match status" value="1"/>
</dbReference>
<sequence>MSGPQPSPAAGRRGLSARRPAAPPALPRRPLLAAVAAGLCWLAALPVAGAAETPAAPAAASEAATRNGREIYQRFRDGLADPSCEPGVSSRWRQHFATAPKRLAAKDDDLLPLFGYVVDALRENHLPTEYALIPFVESGYRPGARSAAGPAGLWQMIAMTARNHRVPMREGYDGRLSPVESTQAAVRYLKTLHGMFGGDWRLTVMAYNAGEYRVFNAIKRAGVNIADARHDQLTGLSDITTAYVRKLHALSCLMEQADDREEWLSALDRPVPRLAAVTVPDGVDSLGEWAARTDQDIAWLQRLNPVFGDGRIGRPGGRRAPLLAVAATAVGAPATTTADVATASGDLPASEANARTAANAKPGDAAKNDTKAGAKPSEAAKGDIKIVAAAKAGDSAKSDSKATVSAKSGDAAGNQAKTVADAKPGGTAKNDDAQAIAAAESRDAAPMTFGSAAADRPAEAPSRPAKPQRAATAAAPRKHTVGRGENPWTIAKRYGVRAADLLKLNGLAANAVLKPGQALLIDPPTGKRK</sequence>
<name>A0AAU9AHX6_LYSEN</name>
<dbReference type="InterPro" id="IPR023346">
    <property type="entry name" value="Lysozyme-like_dom_sf"/>
</dbReference>
<dbReference type="Gene3D" id="1.10.530.10">
    <property type="match status" value="1"/>
</dbReference>
<dbReference type="SUPFAM" id="SSF53955">
    <property type="entry name" value="Lysozyme-like"/>
    <property type="match status" value="1"/>
</dbReference>
<evidence type="ECO:0000256" key="1">
    <source>
        <dbReference type="ARBA" id="ARBA00007734"/>
    </source>
</evidence>
<dbReference type="RefSeq" id="WP_425480938.1">
    <property type="nucleotide sequence ID" value="NZ_AP014940.1"/>
</dbReference>
<dbReference type="CDD" id="cd16894">
    <property type="entry name" value="MltD-like"/>
    <property type="match status" value="1"/>
</dbReference>
<dbReference type="AlphaFoldDB" id="A0AAU9AHX6"/>
<comment type="similarity">
    <text evidence="1">Belongs to the transglycosylase Slt family.</text>
</comment>
<feature type="region of interest" description="Disordered" evidence="2">
    <location>
        <begin position="1"/>
        <end position="23"/>
    </location>
</feature>
<dbReference type="GeneID" id="300785855"/>
<evidence type="ECO:0000313" key="4">
    <source>
        <dbReference type="EMBL" id="BAV98797.1"/>
    </source>
</evidence>
<reference evidence="4 5" key="1">
    <citation type="journal article" date="2017" name="DNA Res.">
        <title>Complete genome sequence and expression profile of the commercial lytic enzyme producer Lysobacter enzymogenes M497-1.</title>
        <authorList>
            <person name="Takami H."/>
            <person name="Toyoda A."/>
            <person name="Uchiyama I."/>
            <person name="Itoh T."/>
            <person name="Takaki Y."/>
            <person name="Arai W."/>
            <person name="Nishi S."/>
            <person name="Kawai M."/>
            <person name="Shinya K."/>
            <person name="Ikeda H."/>
        </authorList>
    </citation>
    <scope>NUCLEOTIDE SEQUENCE [LARGE SCALE GENOMIC DNA]</scope>
    <source>
        <strain evidence="4 5">M497-1</strain>
    </source>
</reference>
<feature type="region of interest" description="Disordered" evidence="2">
    <location>
        <begin position="345"/>
        <end position="484"/>
    </location>
</feature>
<dbReference type="EMBL" id="AP014940">
    <property type="protein sequence ID" value="BAV98797.1"/>
    <property type="molecule type" value="Genomic_DNA"/>
</dbReference>
<evidence type="ECO:0000313" key="5">
    <source>
        <dbReference type="Proteomes" id="UP000218824"/>
    </source>
</evidence>
<dbReference type="GO" id="GO:0008933">
    <property type="term" value="F:peptidoglycan lytic transglycosylase activity"/>
    <property type="evidence" value="ECO:0007669"/>
    <property type="project" value="InterPro"/>
</dbReference>
<accession>A0AAU9AHX6</accession>
<dbReference type="Pfam" id="PF01476">
    <property type="entry name" value="LysM"/>
    <property type="match status" value="1"/>
</dbReference>
<feature type="domain" description="LysM" evidence="3">
    <location>
        <begin position="477"/>
        <end position="521"/>
    </location>
</feature>
<dbReference type="PROSITE" id="PS00922">
    <property type="entry name" value="TRANSGLYCOSYLASE"/>
    <property type="match status" value="1"/>
</dbReference>
<dbReference type="PROSITE" id="PS51782">
    <property type="entry name" value="LYSM"/>
    <property type="match status" value="1"/>
</dbReference>
<dbReference type="Pfam" id="PF01464">
    <property type="entry name" value="SLT"/>
    <property type="match status" value="1"/>
</dbReference>
<dbReference type="Proteomes" id="UP000218824">
    <property type="component" value="Chromosome"/>
</dbReference>
<protein>
    <submittedName>
        <fullName evidence="4">Membrane-bound lytic murein transglycosylase D</fullName>
    </submittedName>
</protein>
<dbReference type="SMART" id="SM00257">
    <property type="entry name" value="LysM"/>
    <property type="match status" value="1"/>
</dbReference>
<feature type="compositionally biased region" description="Low complexity" evidence="2">
    <location>
        <begin position="8"/>
        <end position="20"/>
    </location>
</feature>
<gene>
    <name evidence="4" type="primary">mltD</name>
    <name evidence="4" type="ORF">LEN_3310</name>
</gene>
<evidence type="ECO:0000256" key="2">
    <source>
        <dbReference type="SAM" id="MobiDB-lite"/>
    </source>
</evidence>
<dbReference type="Gene3D" id="3.10.350.10">
    <property type="entry name" value="LysM domain"/>
    <property type="match status" value="1"/>
</dbReference>
<dbReference type="InterPro" id="IPR000189">
    <property type="entry name" value="Transglyc_AS"/>
</dbReference>
<proteinExistence type="inferred from homology"/>
<dbReference type="GO" id="GO:0000270">
    <property type="term" value="P:peptidoglycan metabolic process"/>
    <property type="evidence" value="ECO:0007669"/>
    <property type="project" value="InterPro"/>
</dbReference>
<feature type="compositionally biased region" description="Low complexity" evidence="2">
    <location>
        <begin position="345"/>
        <end position="360"/>
    </location>
</feature>
<dbReference type="InterPro" id="IPR006311">
    <property type="entry name" value="TAT_signal"/>
</dbReference>
<dbReference type="InterPro" id="IPR018392">
    <property type="entry name" value="LysM"/>
</dbReference>
<dbReference type="InterPro" id="IPR036779">
    <property type="entry name" value="LysM_dom_sf"/>
</dbReference>
<dbReference type="InterPro" id="IPR008258">
    <property type="entry name" value="Transglycosylase_SLT_dom_1"/>
</dbReference>
<dbReference type="GO" id="GO:0016020">
    <property type="term" value="C:membrane"/>
    <property type="evidence" value="ECO:0007669"/>
    <property type="project" value="InterPro"/>
</dbReference>
<feature type="compositionally biased region" description="Low complexity" evidence="2">
    <location>
        <begin position="463"/>
        <end position="475"/>
    </location>
</feature>
<organism evidence="4 5">
    <name type="scientific">Lysobacter enzymogenes</name>
    <dbReference type="NCBI Taxonomy" id="69"/>
    <lineage>
        <taxon>Bacteria</taxon>
        <taxon>Pseudomonadati</taxon>
        <taxon>Pseudomonadota</taxon>
        <taxon>Gammaproteobacteria</taxon>
        <taxon>Lysobacterales</taxon>
        <taxon>Lysobacteraceae</taxon>
        <taxon>Lysobacter</taxon>
    </lineage>
</organism>
<dbReference type="CDD" id="cd00118">
    <property type="entry name" value="LysM"/>
    <property type="match status" value="1"/>
</dbReference>
<dbReference type="SUPFAM" id="SSF54106">
    <property type="entry name" value="LysM domain"/>
    <property type="match status" value="1"/>
</dbReference>
<evidence type="ECO:0000259" key="3">
    <source>
        <dbReference type="PROSITE" id="PS51782"/>
    </source>
</evidence>